<dbReference type="SUPFAM" id="SSF53335">
    <property type="entry name" value="S-adenosyl-L-methionine-dependent methyltransferases"/>
    <property type="match status" value="1"/>
</dbReference>
<organism evidence="1 2">
    <name type="scientific">Dictyobacter aurantiacus</name>
    <dbReference type="NCBI Taxonomy" id="1936993"/>
    <lineage>
        <taxon>Bacteria</taxon>
        <taxon>Bacillati</taxon>
        <taxon>Chloroflexota</taxon>
        <taxon>Ktedonobacteria</taxon>
        <taxon>Ktedonobacterales</taxon>
        <taxon>Dictyobacteraceae</taxon>
        <taxon>Dictyobacter</taxon>
    </lineage>
</organism>
<dbReference type="CDD" id="cd02440">
    <property type="entry name" value="AdoMet_MTases"/>
    <property type="match status" value="1"/>
</dbReference>
<dbReference type="EMBL" id="BIFQ01000002">
    <property type="protein sequence ID" value="GCE09247.1"/>
    <property type="molecule type" value="Genomic_DNA"/>
</dbReference>
<comment type="caution">
    <text evidence="1">The sequence shown here is derived from an EMBL/GenBank/DDBJ whole genome shotgun (WGS) entry which is preliminary data.</text>
</comment>
<name>A0A401ZQU3_9CHLR</name>
<accession>A0A401ZQU3</accession>
<evidence type="ECO:0000313" key="1">
    <source>
        <dbReference type="EMBL" id="GCE09247.1"/>
    </source>
</evidence>
<keyword evidence="2" id="KW-1185">Reference proteome</keyword>
<reference evidence="2" key="1">
    <citation type="submission" date="2018-12" db="EMBL/GenBank/DDBJ databases">
        <title>Tengunoibacter tsumagoiensis gen. nov., sp. nov., Dictyobacter kobayashii sp. nov., D. alpinus sp. nov., and D. joshuensis sp. nov. and description of Dictyobacteraceae fam. nov. within the order Ktedonobacterales isolated from Tengu-no-mugimeshi.</title>
        <authorList>
            <person name="Wang C.M."/>
            <person name="Zheng Y."/>
            <person name="Sakai Y."/>
            <person name="Toyoda A."/>
            <person name="Minakuchi Y."/>
            <person name="Abe K."/>
            <person name="Yokota A."/>
            <person name="Yabe S."/>
        </authorList>
    </citation>
    <scope>NUCLEOTIDE SEQUENCE [LARGE SCALE GENOMIC DNA]</scope>
    <source>
        <strain evidence="2">S-27</strain>
    </source>
</reference>
<protein>
    <recommendedName>
        <fullName evidence="3">Methyltransferase domain-containing protein</fullName>
    </recommendedName>
</protein>
<dbReference type="PANTHER" id="PTHR43591">
    <property type="entry name" value="METHYLTRANSFERASE"/>
    <property type="match status" value="1"/>
</dbReference>
<dbReference type="OrthoDB" id="152718at2"/>
<dbReference type="InterPro" id="IPR029063">
    <property type="entry name" value="SAM-dependent_MTases_sf"/>
</dbReference>
<dbReference type="RefSeq" id="WP_126601663.1">
    <property type="nucleotide sequence ID" value="NZ_BIFQ01000002.1"/>
</dbReference>
<evidence type="ECO:0008006" key="3">
    <source>
        <dbReference type="Google" id="ProtNLM"/>
    </source>
</evidence>
<dbReference type="PANTHER" id="PTHR43591:SF24">
    <property type="entry name" value="2-METHOXY-6-POLYPRENYL-1,4-BENZOQUINOL METHYLASE, MITOCHONDRIAL"/>
    <property type="match status" value="1"/>
</dbReference>
<sequence>MGIRLHLFHRKRRTRATQSHHCCTPTAIIEGRRHRTDVPYLLPKDHQEIHRLDFQHFGLKCVVGANYKAPLDLMQVHTLLDVGSGTGRWMSEMAQEVPHARIDGIDIEPPASYVNFPSNCFFQQGNILQGLPYPDHAFDYVHQRLLVGAIPTYLWPFTMKELVRITRIGGWVELLEAGRVFSHRGPATTQLNTWWDAKAPQIGFDLALMPTLDELLMSHGLQHVHLETIQIPLGKWAGRAGDLLGRDMYEVFKGFKGFYVGTLGVDPMAFDQVVSALPGEWEQYKTTYEFYLVYGQKCL</sequence>
<proteinExistence type="predicted"/>
<dbReference type="Proteomes" id="UP000287224">
    <property type="component" value="Unassembled WGS sequence"/>
</dbReference>
<dbReference type="AlphaFoldDB" id="A0A401ZQU3"/>
<gene>
    <name evidence="1" type="ORF">KDAU_65760</name>
</gene>
<dbReference type="Pfam" id="PF13489">
    <property type="entry name" value="Methyltransf_23"/>
    <property type="match status" value="1"/>
</dbReference>
<dbReference type="GO" id="GO:0008168">
    <property type="term" value="F:methyltransferase activity"/>
    <property type="evidence" value="ECO:0007669"/>
    <property type="project" value="TreeGrafter"/>
</dbReference>
<evidence type="ECO:0000313" key="2">
    <source>
        <dbReference type="Proteomes" id="UP000287224"/>
    </source>
</evidence>
<dbReference type="Gene3D" id="3.40.50.150">
    <property type="entry name" value="Vaccinia Virus protein VP39"/>
    <property type="match status" value="1"/>
</dbReference>